<dbReference type="OrthoDB" id="1876721at2759"/>
<dbReference type="KEGG" id="soe:110774882"/>
<accession>A0A9R0HQS3</accession>
<dbReference type="GeneID" id="110774882"/>
<evidence type="ECO:0000313" key="2">
    <source>
        <dbReference type="RefSeq" id="XP_021835168.1"/>
    </source>
</evidence>
<dbReference type="AlphaFoldDB" id="A0A9R0HQS3"/>
<reference evidence="1" key="1">
    <citation type="journal article" date="2021" name="Nat. Commun.">
        <title>Genomic analyses provide insights into spinach domestication and the genetic basis of agronomic traits.</title>
        <authorList>
            <person name="Cai X."/>
            <person name="Sun X."/>
            <person name="Xu C."/>
            <person name="Sun H."/>
            <person name="Wang X."/>
            <person name="Ge C."/>
            <person name="Zhang Z."/>
            <person name="Wang Q."/>
            <person name="Fei Z."/>
            <person name="Jiao C."/>
            <person name="Wang Q."/>
        </authorList>
    </citation>
    <scope>NUCLEOTIDE SEQUENCE [LARGE SCALE GENOMIC DNA]</scope>
    <source>
        <strain evidence="1">cv. Varoflay</strain>
    </source>
</reference>
<evidence type="ECO:0008006" key="3">
    <source>
        <dbReference type="Google" id="ProtNLM"/>
    </source>
</evidence>
<dbReference type="PANTHER" id="PTHR36791">
    <property type="entry name" value="OS03G0363400 PROTEIN"/>
    <property type="match status" value="1"/>
</dbReference>
<keyword evidence="1" id="KW-1185">Reference proteome</keyword>
<sequence>MSQAIGGASSLTLLWPVTCKAKGRTSPNSKVKTVKLVGLEKEKLKQKDGGFGETKKKEPLWQCVQDCGACCKLSKGPTFATPEEIFDNPSDIELYTSMVGADGWCIHFDKSTRSCSIYEDRPYFCRVEPNIFENLYGITNRKFNKEACSFCKDTIKAIYGADSEELDRFNKAIRS</sequence>
<reference evidence="2" key="2">
    <citation type="submission" date="2025-08" db="UniProtKB">
        <authorList>
            <consortium name="RefSeq"/>
        </authorList>
    </citation>
    <scope>IDENTIFICATION</scope>
    <source>
        <tissue evidence="2">Leaf</tissue>
    </source>
</reference>
<organism evidence="1 2">
    <name type="scientific">Spinacia oleracea</name>
    <name type="common">Spinach</name>
    <dbReference type="NCBI Taxonomy" id="3562"/>
    <lineage>
        <taxon>Eukaryota</taxon>
        <taxon>Viridiplantae</taxon>
        <taxon>Streptophyta</taxon>
        <taxon>Embryophyta</taxon>
        <taxon>Tracheophyta</taxon>
        <taxon>Spermatophyta</taxon>
        <taxon>Magnoliopsida</taxon>
        <taxon>eudicotyledons</taxon>
        <taxon>Gunneridae</taxon>
        <taxon>Pentapetalae</taxon>
        <taxon>Caryophyllales</taxon>
        <taxon>Chenopodiaceae</taxon>
        <taxon>Chenopodioideae</taxon>
        <taxon>Anserineae</taxon>
        <taxon>Spinacia</taxon>
    </lineage>
</organism>
<evidence type="ECO:0000313" key="1">
    <source>
        <dbReference type="Proteomes" id="UP000813463"/>
    </source>
</evidence>
<dbReference type="Pfam" id="PF03692">
    <property type="entry name" value="CxxCxxCC"/>
    <property type="match status" value="1"/>
</dbReference>
<dbReference type="RefSeq" id="XP_021835168.1">
    <property type="nucleotide sequence ID" value="XM_021979476.2"/>
</dbReference>
<gene>
    <name evidence="2" type="primary">LOC110774882</name>
</gene>
<name>A0A9R0HQS3_SPIOL</name>
<protein>
    <recommendedName>
        <fullName evidence="3">Zinc/iron-chelating domain-containing protein</fullName>
    </recommendedName>
</protein>
<proteinExistence type="predicted"/>
<dbReference type="PANTHER" id="PTHR36791:SF2">
    <property type="entry name" value="OS03G0363400 PROTEIN"/>
    <property type="match status" value="1"/>
</dbReference>
<dbReference type="InterPro" id="IPR005358">
    <property type="entry name" value="Puta_zinc/iron-chelating_dom"/>
</dbReference>
<dbReference type="Proteomes" id="UP000813463">
    <property type="component" value="Chromosome 4"/>
</dbReference>